<keyword evidence="1" id="KW-0812">Transmembrane</keyword>
<keyword evidence="1" id="KW-1133">Transmembrane helix</keyword>
<accession>A0A840LER3</accession>
<feature type="transmembrane region" description="Helical" evidence="1">
    <location>
        <begin position="122"/>
        <end position="143"/>
    </location>
</feature>
<dbReference type="Pfam" id="PF14348">
    <property type="entry name" value="DtrJ-like"/>
    <property type="match status" value="1"/>
</dbReference>
<feature type="transmembrane region" description="Helical" evidence="1">
    <location>
        <begin position="180"/>
        <end position="201"/>
    </location>
</feature>
<evidence type="ECO:0000256" key="1">
    <source>
        <dbReference type="SAM" id="Phobius"/>
    </source>
</evidence>
<feature type="transmembrane region" description="Helical" evidence="1">
    <location>
        <begin position="155"/>
        <end position="174"/>
    </location>
</feature>
<dbReference type="RefSeq" id="WP_184302615.1">
    <property type="nucleotide sequence ID" value="NZ_JACHLP010000007.1"/>
</dbReference>
<evidence type="ECO:0000313" key="3">
    <source>
        <dbReference type="Proteomes" id="UP000562027"/>
    </source>
</evidence>
<reference evidence="2 3" key="1">
    <citation type="submission" date="2020-08" db="EMBL/GenBank/DDBJ databases">
        <title>Functional genomics of gut bacteria from endangered species of beetles.</title>
        <authorList>
            <person name="Carlos-Shanley C."/>
        </authorList>
    </citation>
    <scope>NUCLEOTIDE SEQUENCE [LARGE SCALE GENOMIC DNA]</scope>
    <source>
        <strain evidence="2 3">S00239</strain>
    </source>
</reference>
<sequence length="207" mass="22675">MIRIIAVAALTLLLVFVLYLPAANPPERFLNQIHSEHELNAATWSEARAVLILERALSMNQALSAASPVPTSAQAPGTDRMAEAVAQEMARVNQRFFGNTYFRSIDAQLLLATYRLAALIEWLPLQAFVIIATAIDGFVVRILRAKQFKPHDPEWFALHASAFVLMACASIVAAVTPITIAPALLAMLPVSCAFFLSRVVANFHRHG</sequence>
<evidence type="ECO:0008006" key="4">
    <source>
        <dbReference type="Google" id="ProtNLM"/>
    </source>
</evidence>
<proteinExistence type="predicted"/>
<evidence type="ECO:0000313" key="2">
    <source>
        <dbReference type="EMBL" id="MBB4845132.1"/>
    </source>
</evidence>
<keyword evidence="3" id="KW-1185">Reference proteome</keyword>
<organism evidence="2 3">
    <name type="scientific">Roseateles oligotrophus</name>
    <dbReference type="NCBI Taxonomy" id="1769250"/>
    <lineage>
        <taxon>Bacteria</taxon>
        <taxon>Pseudomonadati</taxon>
        <taxon>Pseudomonadota</taxon>
        <taxon>Betaproteobacteria</taxon>
        <taxon>Burkholderiales</taxon>
        <taxon>Sphaerotilaceae</taxon>
        <taxon>Roseateles</taxon>
    </lineage>
</organism>
<name>A0A840LER3_9BURK</name>
<dbReference type="EMBL" id="JACHLP010000007">
    <property type="protein sequence ID" value="MBB4845132.1"/>
    <property type="molecule type" value="Genomic_DNA"/>
</dbReference>
<keyword evidence="1" id="KW-0472">Membrane</keyword>
<protein>
    <recommendedName>
        <fullName evidence="4">DUF4400 domain-containing protein</fullName>
    </recommendedName>
</protein>
<gene>
    <name evidence="2" type="ORF">HNP55_003678</name>
</gene>
<dbReference type="Proteomes" id="UP000562027">
    <property type="component" value="Unassembled WGS sequence"/>
</dbReference>
<comment type="caution">
    <text evidence="2">The sequence shown here is derived from an EMBL/GenBank/DDBJ whole genome shotgun (WGS) entry which is preliminary data.</text>
</comment>
<dbReference type="AlphaFoldDB" id="A0A840LER3"/>
<dbReference type="InterPro" id="IPR022266">
    <property type="entry name" value="DtrJ-like"/>
</dbReference>